<evidence type="ECO:0000313" key="2">
    <source>
        <dbReference type="Proteomes" id="UP001589613"/>
    </source>
</evidence>
<keyword evidence="1" id="KW-0489">Methyltransferase</keyword>
<comment type="caution">
    <text evidence="1">The sequence shown here is derived from an EMBL/GenBank/DDBJ whole genome shotgun (WGS) entry which is preliminary data.</text>
</comment>
<dbReference type="InterPro" id="IPR036265">
    <property type="entry name" value="HIT-like_sf"/>
</dbReference>
<proteinExistence type="predicted"/>
<organism evidence="1 2">
    <name type="scientific">Ornithinimicrobium kibberense</name>
    <dbReference type="NCBI Taxonomy" id="282060"/>
    <lineage>
        <taxon>Bacteria</taxon>
        <taxon>Bacillati</taxon>
        <taxon>Actinomycetota</taxon>
        <taxon>Actinomycetes</taxon>
        <taxon>Micrococcales</taxon>
        <taxon>Ornithinimicrobiaceae</taxon>
        <taxon>Ornithinimicrobium</taxon>
    </lineage>
</organism>
<reference evidence="1 2" key="1">
    <citation type="submission" date="2024-09" db="EMBL/GenBank/DDBJ databases">
        <authorList>
            <person name="Sun Q."/>
            <person name="Mori K."/>
        </authorList>
    </citation>
    <scope>NUCLEOTIDE SEQUENCE [LARGE SCALE GENOMIC DNA]</scope>
    <source>
        <strain evidence="1 2">JCM 12763</strain>
    </source>
</reference>
<dbReference type="Gene3D" id="3.30.428.10">
    <property type="entry name" value="HIT-like"/>
    <property type="match status" value="1"/>
</dbReference>
<sequence>MPETPQEWHARVSAAVAREGHRESDLQRWSSWPWTGTLTPKLLEPPVESEPARRGAGSKNCLICDGSRTLDPAYVVWHDDVFMLGMPHEPRSLPFALFLMPRRHAELADLTPEEAHRQGELLATVDAAAQHVLHIPRVQAALWGDGTEHLHWWLYARPTGMLQLRGTFLSHWDDLLPAVPSARFRADQVLVAQEVARRGGGEAVAE</sequence>
<dbReference type="EC" id="2.1.1.-" evidence="1"/>
<dbReference type="SUPFAM" id="SSF54197">
    <property type="entry name" value="HIT-like"/>
    <property type="match status" value="1"/>
</dbReference>
<name>A0ABV5V6R9_9MICO</name>
<dbReference type="EMBL" id="JBHMAX010000058">
    <property type="protein sequence ID" value="MFB9733534.1"/>
    <property type="molecule type" value="Genomic_DNA"/>
</dbReference>
<dbReference type="Proteomes" id="UP001589613">
    <property type="component" value="Unassembled WGS sequence"/>
</dbReference>
<keyword evidence="2" id="KW-1185">Reference proteome</keyword>
<evidence type="ECO:0000313" key="1">
    <source>
        <dbReference type="EMBL" id="MFB9733534.1"/>
    </source>
</evidence>
<dbReference type="GO" id="GO:0032259">
    <property type="term" value="P:methylation"/>
    <property type="evidence" value="ECO:0007669"/>
    <property type="project" value="UniProtKB-KW"/>
</dbReference>
<accession>A0ABV5V6R9</accession>
<dbReference type="RefSeq" id="WP_141338509.1">
    <property type="nucleotide sequence ID" value="NZ_JBHMAX010000058.1"/>
</dbReference>
<dbReference type="GO" id="GO:0008168">
    <property type="term" value="F:methyltransferase activity"/>
    <property type="evidence" value="ECO:0007669"/>
    <property type="project" value="UniProtKB-KW"/>
</dbReference>
<gene>
    <name evidence="1" type="ORF">ACFFN0_15920</name>
</gene>
<protein>
    <submittedName>
        <fullName evidence="1">HIT family protein</fullName>
        <ecNumber evidence="1">2.1.1.-</ecNumber>
    </submittedName>
</protein>
<keyword evidence="1" id="KW-0808">Transferase</keyword>